<organism evidence="1 2">
    <name type="scientific">Synaphobranchus kaupii</name>
    <name type="common">Kaup's arrowtooth eel</name>
    <dbReference type="NCBI Taxonomy" id="118154"/>
    <lineage>
        <taxon>Eukaryota</taxon>
        <taxon>Metazoa</taxon>
        <taxon>Chordata</taxon>
        <taxon>Craniata</taxon>
        <taxon>Vertebrata</taxon>
        <taxon>Euteleostomi</taxon>
        <taxon>Actinopterygii</taxon>
        <taxon>Neopterygii</taxon>
        <taxon>Teleostei</taxon>
        <taxon>Anguilliformes</taxon>
        <taxon>Synaphobranchidae</taxon>
        <taxon>Synaphobranchus</taxon>
    </lineage>
</organism>
<reference evidence="1" key="1">
    <citation type="journal article" date="2023" name="Science">
        <title>Genome structures resolve the early diversification of teleost fishes.</title>
        <authorList>
            <person name="Parey E."/>
            <person name="Louis A."/>
            <person name="Montfort J."/>
            <person name="Bouchez O."/>
            <person name="Roques C."/>
            <person name="Iampietro C."/>
            <person name="Lluch J."/>
            <person name="Castinel A."/>
            <person name="Donnadieu C."/>
            <person name="Desvignes T."/>
            <person name="Floi Bucao C."/>
            <person name="Jouanno E."/>
            <person name="Wen M."/>
            <person name="Mejri S."/>
            <person name="Dirks R."/>
            <person name="Jansen H."/>
            <person name="Henkel C."/>
            <person name="Chen W.J."/>
            <person name="Zahm M."/>
            <person name="Cabau C."/>
            <person name="Klopp C."/>
            <person name="Thompson A.W."/>
            <person name="Robinson-Rechavi M."/>
            <person name="Braasch I."/>
            <person name="Lecointre G."/>
            <person name="Bobe J."/>
            <person name="Postlethwait J.H."/>
            <person name="Berthelot C."/>
            <person name="Roest Crollius H."/>
            <person name="Guiguen Y."/>
        </authorList>
    </citation>
    <scope>NUCLEOTIDE SEQUENCE</scope>
    <source>
        <strain evidence="1">WJC10195</strain>
    </source>
</reference>
<dbReference type="AlphaFoldDB" id="A0A9Q1JEX0"/>
<dbReference type="Proteomes" id="UP001152622">
    <property type="component" value="Chromosome 1"/>
</dbReference>
<name>A0A9Q1JEX0_SYNKA</name>
<evidence type="ECO:0000313" key="1">
    <source>
        <dbReference type="EMBL" id="KAJ8382185.1"/>
    </source>
</evidence>
<gene>
    <name evidence="1" type="ORF">SKAU_G00029630</name>
</gene>
<sequence length="103" mass="10707">MRGAAEALALLQWPHLSASDFYSTGPTFRSEYILNGPNSEPCSEALHGPTAIPELSATPWLPATLIGLAPTGPSPADGLRGLDSSAVAHILHALPDEYGMTGL</sequence>
<dbReference type="EMBL" id="JAINUF010000001">
    <property type="protein sequence ID" value="KAJ8382185.1"/>
    <property type="molecule type" value="Genomic_DNA"/>
</dbReference>
<protein>
    <submittedName>
        <fullName evidence="1">Uncharacterized protein</fullName>
    </submittedName>
</protein>
<comment type="caution">
    <text evidence="1">The sequence shown here is derived from an EMBL/GenBank/DDBJ whole genome shotgun (WGS) entry which is preliminary data.</text>
</comment>
<keyword evidence="2" id="KW-1185">Reference proteome</keyword>
<evidence type="ECO:0000313" key="2">
    <source>
        <dbReference type="Proteomes" id="UP001152622"/>
    </source>
</evidence>
<proteinExistence type="predicted"/>
<accession>A0A9Q1JEX0</accession>